<evidence type="ECO:0000313" key="2">
    <source>
        <dbReference type="Proteomes" id="UP001596025"/>
    </source>
</evidence>
<reference evidence="2" key="1">
    <citation type="journal article" date="2019" name="Int. J. Syst. Evol. Microbiol.">
        <title>The Global Catalogue of Microorganisms (GCM) 10K type strain sequencing project: providing services to taxonomists for standard genome sequencing and annotation.</title>
        <authorList>
            <consortium name="The Broad Institute Genomics Platform"/>
            <consortium name="The Broad Institute Genome Sequencing Center for Infectious Disease"/>
            <person name="Wu L."/>
            <person name="Ma J."/>
        </authorList>
    </citation>
    <scope>NUCLEOTIDE SEQUENCE [LARGE SCALE GENOMIC DNA]</scope>
    <source>
        <strain evidence="2">CCUG 62763</strain>
    </source>
</reference>
<proteinExistence type="predicted"/>
<comment type="caution">
    <text evidence="1">The sequence shown here is derived from an EMBL/GenBank/DDBJ whole genome shotgun (WGS) entry which is preliminary data.</text>
</comment>
<accession>A0ABV9LIM1</accession>
<organism evidence="1 2">
    <name type="scientific">Geodermatophilus arenarius</name>
    <dbReference type="NCBI Taxonomy" id="1137990"/>
    <lineage>
        <taxon>Bacteria</taxon>
        <taxon>Bacillati</taxon>
        <taxon>Actinomycetota</taxon>
        <taxon>Actinomycetes</taxon>
        <taxon>Geodermatophilales</taxon>
        <taxon>Geodermatophilaceae</taxon>
        <taxon>Geodermatophilus</taxon>
    </lineage>
</organism>
<protein>
    <submittedName>
        <fullName evidence="1">Uncharacterized protein</fullName>
    </submittedName>
</protein>
<dbReference type="RefSeq" id="WP_387988726.1">
    <property type="nucleotide sequence ID" value="NZ_JBHSGR010000011.1"/>
</dbReference>
<keyword evidence="2" id="KW-1185">Reference proteome</keyword>
<name>A0ABV9LIM1_9ACTN</name>
<sequence>MTTPCVLRPLPDRATVVDVYGSRFLLEWLDRDTLATAAATARCAAEVERVEVRAAS</sequence>
<evidence type="ECO:0000313" key="1">
    <source>
        <dbReference type="EMBL" id="MFC4694008.1"/>
    </source>
</evidence>
<gene>
    <name evidence="1" type="ORF">ACFO3M_11490</name>
</gene>
<dbReference type="Proteomes" id="UP001596025">
    <property type="component" value="Unassembled WGS sequence"/>
</dbReference>
<dbReference type="EMBL" id="JBHSGR010000011">
    <property type="protein sequence ID" value="MFC4694008.1"/>
    <property type="molecule type" value="Genomic_DNA"/>
</dbReference>